<sequence length="93" mass="10256">MFGNTFILDDDEEAHFSADRAISACALVGGLKLESRTTNLRTPDAGRRETGSAVACGRVQRMRKTSGDEWKDVSERAKKSIRCFGFGRIVDES</sequence>
<organism evidence="1 2">
    <name type="scientific">Trichoderma simmonsii</name>
    <dbReference type="NCBI Taxonomy" id="1491479"/>
    <lineage>
        <taxon>Eukaryota</taxon>
        <taxon>Fungi</taxon>
        <taxon>Dikarya</taxon>
        <taxon>Ascomycota</taxon>
        <taxon>Pezizomycotina</taxon>
        <taxon>Sordariomycetes</taxon>
        <taxon>Hypocreomycetidae</taxon>
        <taxon>Hypocreales</taxon>
        <taxon>Hypocreaceae</taxon>
        <taxon>Trichoderma</taxon>
    </lineage>
</organism>
<evidence type="ECO:0000313" key="2">
    <source>
        <dbReference type="Proteomes" id="UP000826661"/>
    </source>
</evidence>
<gene>
    <name evidence="1" type="ORF">H0G86_010790</name>
</gene>
<proteinExistence type="predicted"/>
<reference evidence="1 2" key="1">
    <citation type="journal article" date="2021" name="BMC Genomics">
        <title>Telomere-to-telomere genome assembly of asparaginase-producing Trichoderma simmonsii.</title>
        <authorList>
            <person name="Chung D."/>
            <person name="Kwon Y.M."/>
            <person name="Yang Y."/>
        </authorList>
    </citation>
    <scope>NUCLEOTIDE SEQUENCE [LARGE SCALE GENOMIC DNA]</scope>
    <source>
        <strain evidence="1 2">GH-Sj1</strain>
    </source>
</reference>
<dbReference type="EMBL" id="CP075869">
    <property type="protein sequence ID" value="QYT03842.1"/>
    <property type="molecule type" value="Genomic_DNA"/>
</dbReference>
<dbReference type="AlphaFoldDB" id="A0A8G0LKS3"/>
<keyword evidence="2" id="KW-1185">Reference proteome</keyword>
<protein>
    <submittedName>
        <fullName evidence="1">Uncharacterized protein</fullName>
    </submittedName>
</protein>
<dbReference type="Proteomes" id="UP000826661">
    <property type="component" value="Chromosome VI"/>
</dbReference>
<accession>A0A8G0LKS3</accession>
<name>A0A8G0LKS3_9HYPO</name>
<evidence type="ECO:0000313" key="1">
    <source>
        <dbReference type="EMBL" id="QYT03842.1"/>
    </source>
</evidence>